<evidence type="ECO:0008006" key="4">
    <source>
        <dbReference type="Google" id="ProtNLM"/>
    </source>
</evidence>
<evidence type="ECO:0000313" key="2">
    <source>
        <dbReference type="EMBL" id="PWG64931.1"/>
    </source>
</evidence>
<dbReference type="EMBL" id="QFFI01000004">
    <property type="protein sequence ID" value="PWG64931.1"/>
    <property type="molecule type" value="Genomic_DNA"/>
</dbReference>
<proteinExistence type="predicted"/>
<protein>
    <recommendedName>
        <fullName evidence="4">UrcA family protein</fullName>
    </recommendedName>
</protein>
<gene>
    <name evidence="2" type="ORF">DEM34_03815</name>
</gene>
<feature type="chain" id="PRO_5015433286" description="UrcA family protein" evidence="1">
    <location>
        <begin position="34"/>
        <end position="96"/>
    </location>
</feature>
<feature type="signal peptide" evidence="1">
    <location>
        <begin position="1"/>
        <end position="33"/>
    </location>
</feature>
<keyword evidence="1" id="KW-0732">Signal</keyword>
<reference evidence="2 3" key="1">
    <citation type="submission" date="2018-05" db="EMBL/GenBank/DDBJ databases">
        <title>Spiribacter halobius sp. nov., a moderately halophilic bacterium isolated from marine solar saltern.</title>
        <authorList>
            <person name="Zheng W.-S."/>
            <person name="Lu D.-C."/>
            <person name="Du Z.-J."/>
        </authorList>
    </citation>
    <scope>NUCLEOTIDE SEQUENCE [LARGE SCALE GENOMIC DNA]</scope>
    <source>
        <strain evidence="2 3">E85</strain>
    </source>
</reference>
<organism evidence="2 3">
    <name type="scientific">Sediminicurvatus halobius</name>
    <dbReference type="NCBI Taxonomy" id="2182432"/>
    <lineage>
        <taxon>Bacteria</taxon>
        <taxon>Pseudomonadati</taxon>
        <taxon>Pseudomonadota</taxon>
        <taxon>Gammaproteobacteria</taxon>
        <taxon>Chromatiales</taxon>
        <taxon>Ectothiorhodospiraceae</taxon>
        <taxon>Sediminicurvatus</taxon>
    </lineage>
</organism>
<sequence>MAEEIPMKANSGVLSTVTVALVLALTLALPAQAAQSCESGINAIRMELDRAHPGAGKSAANRDVREAEAAAARRDERACVQALVQANRQLHRGEWN</sequence>
<name>A0A2U2N6V5_9GAMM</name>
<comment type="caution">
    <text evidence="2">The sequence shown here is derived from an EMBL/GenBank/DDBJ whole genome shotgun (WGS) entry which is preliminary data.</text>
</comment>
<dbReference type="Proteomes" id="UP000245474">
    <property type="component" value="Unassembled WGS sequence"/>
</dbReference>
<evidence type="ECO:0000313" key="3">
    <source>
        <dbReference type="Proteomes" id="UP000245474"/>
    </source>
</evidence>
<evidence type="ECO:0000256" key="1">
    <source>
        <dbReference type="SAM" id="SignalP"/>
    </source>
</evidence>
<accession>A0A2U2N6V5</accession>
<dbReference type="AlphaFoldDB" id="A0A2U2N6V5"/>
<keyword evidence="3" id="KW-1185">Reference proteome</keyword>